<feature type="transmembrane region" description="Helical" evidence="6">
    <location>
        <begin position="91"/>
        <end position="110"/>
    </location>
</feature>
<feature type="transmembrane region" description="Helical" evidence="6">
    <location>
        <begin position="408"/>
        <end position="429"/>
    </location>
</feature>
<evidence type="ECO:0000259" key="7">
    <source>
        <dbReference type="PROSITE" id="PS50850"/>
    </source>
</evidence>
<organism evidence="8 9">
    <name type="scientific">Mycetocola tolaasinivorans</name>
    <dbReference type="NCBI Taxonomy" id="76635"/>
    <lineage>
        <taxon>Bacteria</taxon>
        <taxon>Bacillati</taxon>
        <taxon>Actinomycetota</taxon>
        <taxon>Actinomycetes</taxon>
        <taxon>Micrococcales</taxon>
        <taxon>Microbacteriaceae</taxon>
        <taxon>Mycetocola</taxon>
    </lineage>
</organism>
<sequence length="436" mass="45625">MTSVISPSVPEPRLLSRQVLAWGLWDWGSAAFNAVVTTFVFTAYLTGNPAFGGEAFVSAQLSWWIAGAGVVIALLAPITGQRADRSGHRKLWLGVNTYLVVAITAGLAVVAPKPDLLWVGLFLLAAGNVFFEFASVNYNAMLGQISTPSTIGKISGFGWGLGYVAGIVLLLFLYVTLIGPDVGMFGITSADGWDVRVSMLIAAAWLGLFAIPVLRVVPETPGTAAPGAKIGFFASYRKLGRDLVALWRNDRTTAKFLIASAIFRDGLAGVFTFAGVLAIGTFGFSGGDVLIFGVAANIVAGVVTIASGRLDDRFGARTVILASLIGLVTFGIILFFLHDAGTTLFWIFGLGLAAFVGPAQSASRSFLARIIPEGKEGEMFGLYATTGRAVSFIAPAAFGLFISVGGAQYFGILGLVLVLALGLALMIPVRTPAAKA</sequence>
<feature type="transmembrane region" description="Helical" evidence="6">
    <location>
        <begin position="380"/>
        <end position="402"/>
    </location>
</feature>
<comment type="subcellular location">
    <subcellularLocation>
        <location evidence="1">Cell membrane</location>
        <topology evidence="1">Multi-pass membrane protein</topology>
    </subcellularLocation>
</comment>
<evidence type="ECO:0000256" key="1">
    <source>
        <dbReference type="ARBA" id="ARBA00004651"/>
    </source>
</evidence>
<name>A0A3L7A5V9_9MICO</name>
<evidence type="ECO:0000256" key="3">
    <source>
        <dbReference type="ARBA" id="ARBA00022692"/>
    </source>
</evidence>
<feature type="transmembrane region" description="Helical" evidence="6">
    <location>
        <begin position="256"/>
        <end position="283"/>
    </location>
</feature>
<dbReference type="InterPro" id="IPR024671">
    <property type="entry name" value="Atg22-like"/>
</dbReference>
<dbReference type="EMBL" id="RCUX01000007">
    <property type="protein sequence ID" value="RLP75318.1"/>
    <property type="molecule type" value="Genomic_DNA"/>
</dbReference>
<keyword evidence="9" id="KW-1185">Reference proteome</keyword>
<gene>
    <name evidence="8" type="ORF">D9V32_10550</name>
</gene>
<feature type="domain" description="Major facilitator superfamily (MFS) profile" evidence="7">
    <location>
        <begin position="1"/>
        <end position="432"/>
    </location>
</feature>
<feature type="transmembrane region" description="Helical" evidence="6">
    <location>
        <begin position="116"/>
        <end position="136"/>
    </location>
</feature>
<dbReference type="RefSeq" id="WP_121648864.1">
    <property type="nucleotide sequence ID" value="NZ_RCUX01000007.1"/>
</dbReference>
<dbReference type="Pfam" id="PF11700">
    <property type="entry name" value="ATG22"/>
    <property type="match status" value="1"/>
</dbReference>
<feature type="transmembrane region" description="Helical" evidence="6">
    <location>
        <begin position="289"/>
        <end position="307"/>
    </location>
</feature>
<comment type="caution">
    <text evidence="8">The sequence shown here is derived from an EMBL/GenBank/DDBJ whole genome shotgun (WGS) entry which is preliminary data.</text>
</comment>
<evidence type="ECO:0000313" key="9">
    <source>
        <dbReference type="Proteomes" id="UP000272503"/>
    </source>
</evidence>
<dbReference type="GO" id="GO:0022857">
    <property type="term" value="F:transmembrane transporter activity"/>
    <property type="evidence" value="ECO:0007669"/>
    <property type="project" value="InterPro"/>
</dbReference>
<keyword evidence="2" id="KW-0813">Transport</keyword>
<dbReference type="Gene3D" id="1.20.1250.20">
    <property type="entry name" value="MFS general substrate transporter like domains"/>
    <property type="match status" value="1"/>
</dbReference>
<dbReference type="AlphaFoldDB" id="A0A3L7A5V9"/>
<feature type="transmembrane region" description="Helical" evidence="6">
    <location>
        <begin position="343"/>
        <end position="359"/>
    </location>
</feature>
<evidence type="ECO:0000256" key="6">
    <source>
        <dbReference type="SAM" id="Phobius"/>
    </source>
</evidence>
<dbReference type="Proteomes" id="UP000272503">
    <property type="component" value="Unassembled WGS sequence"/>
</dbReference>
<dbReference type="InterPro" id="IPR036259">
    <property type="entry name" value="MFS_trans_sf"/>
</dbReference>
<dbReference type="PANTHER" id="PTHR23519">
    <property type="entry name" value="AUTOPHAGY-RELATED PROTEIN 22"/>
    <property type="match status" value="1"/>
</dbReference>
<feature type="transmembrane region" description="Helical" evidence="6">
    <location>
        <begin position="157"/>
        <end position="177"/>
    </location>
</feature>
<dbReference type="GO" id="GO:0005886">
    <property type="term" value="C:plasma membrane"/>
    <property type="evidence" value="ECO:0007669"/>
    <property type="project" value="UniProtKB-SubCell"/>
</dbReference>
<keyword evidence="4 6" id="KW-1133">Transmembrane helix</keyword>
<evidence type="ECO:0000256" key="4">
    <source>
        <dbReference type="ARBA" id="ARBA00022989"/>
    </source>
</evidence>
<evidence type="ECO:0000256" key="2">
    <source>
        <dbReference type="ARBA" id="ARBA00022448"/>
    </source>
</evidence>
<protein>
    <submittedName>
        <fullName evidence="8">MFS transporter</fullName>
    </submittedName>
</protein>
<feature type="transmembrane region" description="Helical" evidence="6">
    <location>
        <begin position="197"/>
        <end position="217"/>
    </location>
</feature>
<dbReference type="PROSITE" id="PS50850">
    <property type="entry name" value="MFS"/>
    <property type="match status" value="1"/>
</dbReference>
<proteinExistence type="predicted"/>
<evidence type="ECO:0000313" key="8">
    <source>
        <dbReference type="EMBL" id="RLP75318.1"/>
    </source>
</evidence>
<dbReference type="PANTHER" id="PTHR23519:SF1">
    <property type="entry name" value="AUTOPHAGY-RELATED PROTEIN 22"/>
    <property type="match status" value="1"/>
</dbReference>
<reference evidence="8 9" key="1">
    <citation type="submission" date="2018-10" db="EMBL/GenBank/DDBJ databases">
        <authorList>
            <person name="Li J."/>
        </authorList>
    </citation>
    <scope>NUCLEOTIDE SEQUENCE [LARGE SCALE GENOMIC DNA]</scope>
    <source>
        <strain evidence="8 9">IF 016277</strain>
    </source>
</reference>
<evidence type="ECO:0000256" key="5">
    <source>
        <dbReference type="ARBA" id="ARBA00023136"/>
    </source>
</evidence>
<dbReference type="InterPro" id="IPR020846">
    <property type="entry name" value="MFS_dom"/>
</dbReference>
<dbReference type="OrthoDB" id="9768783at2"/>
<dbReference type="SUPFAM" id="SSF103473">
    <property type="entry name" value="MFS general substrate transporter"/>
    <property type="match status" value="1"/>
</dbReference>
<accession>A0A3L7A5V9</accession>
<feature type="transmembrane region" description="Helical" evidence="6">
    <location>
        <begin position="61"/>
        <end position="79"/>
    </location>
</feature>
<dbReference type="InterPro" id="IPR050495">
    <property type="entry name" value="ATG22/LtaA_families"/>
</dbReference>
<keyword evidence="5 6" id="KW-0472">Membrane</keyword>
<feature type="transmembrane region" description="Helical" evidence="6">
    <location>
        <begin position="319"/>
        <end position="337"/>
    </location>
</feature>
<keyword evidence="3 6" id="KW-0812">Transmembrane</keyword>
<feature type="transmembrane region" description="Helical" evidence="6">
    <location>
        <begin position="20"/>
        <end position="41"/>
    </location>
</feature>